<dbReference type="PANTHER" id="PTHR43289">
    <property type="entry name" value="MITOGEN-ACTIVATED PROTEIN KINASE KINASE KINASE 20-RELATED"/>
    <property type="match status" value="1"/>
</dbReference>
<keyword evidence="13" id="KW-1185">Reference proteome</keyword>
<dbReference type="SMART" id="SM00220">
    <property type="entry name" value="S_TKc"/>
    <property type="match status" value="1"/>
</dbReference>
<comment type="caution">
    <text evidence="7">Lacks conserved residue(s) required for the propagation of feature annotation.</text>
</comment>
<dbReference type="PROSITE" id="PS00107">
    <property type="entry name" value="PROTEIN_KINASE_ATP"/>
    <property type="match status" value="1"/>
</dbReference>
<feature type="compositionally biased region" description="Polar residues" evidence="9">
    <location>
        <begin position="1"/>
        <end position="10"/>
    </location>
</feature>
<dbReference type="InterPro" id="IPR008271">
    <property type="entry name" value="Ser/Thr_kinase_AS"/>
</dbReference>
<dbReference type="SMART" id="SM00448">
    <property type="entry name" value="REC"/>
    <property type="match status" value="1"/>
</dbReference>
<evidence type="ECO:0000313" key="13">
    <source>
        <dbReference type="Proteomes" id="UP000320735"/>
    </source>
</evidence>
<dbReference type="PANTHER" id="PTHR43289:SF6">
    <property type="entry name" value="SERINE_THREONINE-PROTEIN KINASE NEKL-3"/>
    <property type="match status" value="1"/>
</dbReference>
<evidence type="ECO:0000256" key="2">
    <source>
        <dbReference type="ARBA" id="ARBA00022527"/>
    </source>
</evidence>
<dbReference type="EC" id="2.7.11.1" evidence="1"/>
<evidence type="ECO:0000313" key="12">
    <source>
        <dbReference type="EMBL" id="TWU04137.1"/>
    </source>
</evidence>
<dbReference type="OrthoDB" id="6111975at2"/>
<protein>
    <recommendedName>
        <fullName evidence="1">non-specific serine/threonine protein kinase</fullName>
        <ecNumber evidence="1">2.7.11.1</ecNumber>
    </recommendedName>
</protein>
<comment type="caution">
    <text evidence="12">The sequence shown here is derived from an EMBL/GenBank/DDBJ whole genome shotgun (WGS) entry which is preliminary data.</text>
</comment>
<dbReference type="FunFam" id="1.10.510.10:FF:000021">
    <property type="entry name" value="Serine/threonine protein kinase"/>
    <property type="match status" value="1"/>
</dbReference>
<dbReference type="CDD" id="cd14014">
    <property type="entry name" value="STKc_PknB_like"/>
    <property type="match status" value="1"/>
</dbReference>
<organism evidence="12 13">
    <name type="scientific">Symmachiella macrocystis</name>
    <dbReference type="NCBI Taxonomy" id="2527985"/>
    <lineage>
        <taxon>Bacteria</taxon>
        <taxon>Pseudomonadati</taxon>
        <taxon>Planctomycetota</taxon>
        <taxon>Planctomycetia</taxon>
        <taxon>Planctomycetales</taxon>
        <taxon>Planctomycetaceae</taxon>
        <taxon>Symmachiella</taxon>
    </lineage>
</organism>
<dbReference type="GO" id="GO:0005524">
    <property type="term" value="F:ATP binding"/>
    <property type="evidence" value="ECO:0007669"/>
    <property type="project" value="UniProtKB-UniRule"/>
</dbReference>
<keyword evidence="6 8" id="KW-0067">ATP-binding</keyword>
<dbReference type="EMBL" id="SJPP01000005">
    <property type="protein sequence ID" value="TWU04137.1"/>
    <property type="molecule type" value="Genomic_DNA"/>
</dbReference>
<dbReference type="InterPro" id="IPR011006">
    <property type="entry name" value="CheY-like_superfamily"/>
</dbReference>
<dbReference type="GO" id="GO:0000160">
    <property type="term" value="P:phosphorelay signal transduction system"/>
    <property type="evidence" value="ECO:0007669"/>
    <property type="project" value="InterPro"/>
</dbReference>
<evidence type="ECO:0000256" key="9">
    <source>
        <dbReference type="SAM" id="MobiDB-lite"/>
    </source>
</evidence>
<dbReference type="Proteomes" id="UP000320735">
    <property type="component" value="Unassembled WGS sequence"/>
</dbReference>
<keyword evidence="4 8" id="KW-0547">Nucleotide-binding</keyword>
<dbReference type="Gene3D" id="1.10.510.10">
    <property type="entry name" value="Transferase(Phosphotransferase) domain 1"/>
    <property type="match status" value="1"/>
</dbReference>
<evidence type="ECO:0000259" key="10">
    <source>
        <dbReference type="PROSITE" id="PS50011"/>
    </source>
</evidence>
<accession>A0A5C6AX96</accession>
<dbReference type="InterPro" id="IPR000719">
    <property type="entry name" value="Prot_kinase_dom"/>
</dbReference>
<reference evidence="12 13" key="1">
    <citation type="submission" date="2019-02" db="EMBL/GenBank/DDBJ databases">
        <title>Deep-cultivation of Planctomycetes and their phenomic and genomic characterization uncovers novel biology.</title>
        <authorList>
            <person name="Wiegand S."/>
            <person name="Jogler M."/>
            <person name="Boedeker C."/>
            <person name="Pinto D."/>
            <person name="Vollmers J."/>
            <person name="Rivas-Marin E."/>
            <person name="Kohn T."/>
            <person name="Peeters S.H."/>
            <person name="Heuer A."/>
            <person name="Rast P."/>
            <person name="Oberbeckmann S."/>
            <person name="Bunk B."/>
            <person name="Jeske O."/>
            <person name="Meyerdierks A."/>
            <person name="Storesund J.E."/>
            <person name="Kallscheuer N."/>
            <person name="Luecker S."/>
            <person name="Lage O.M."/>
            <person name="Pohl T."/>
            <person name="Merkel B.J."/>
            <person name="Hornburger P."/>
            <person name="Mueller R.-W."/>
            <person name="Bruemmer F."/>
            <person name="Labrenz M."/>
            <person name="Spormann A.M."/>
            <person name="Op Den Camp H."/>
            <person name="Overmann J."/>
            <person name="Amann R."/>
            <person name="Jetten M.S.M."/>
            <person name="Mascher T."/>
            <person name="Medema M.H."/>
            <person name="Devos D.P."/>
            <person name="Kaster A.-K."/>
            <person name="Ovreas L."/>
            <person name="Rohde M."/>
            <person name="Galperin M.Y."/>
            <person name="Jogler C."/>
        </authorList>
    </citation>
    <scope>NUCLEOTIDE SEQUENCE [LARGE SCALE GENOMIC DNA]</scope>
    <source>
        <strain evidence="12 13">CA54</strain>
    </source>
</reference>
<dbReference type="InterPro" id="IPR001789">
    <property type="entry name" value="Sig_transdc_resp-reg_receiver"/>
</dbReference>
<evidence type="ECO:0000256" key="7">
    <source>
        <dbReference type="PROSITE-ProRule" id="PRU00169"/>
    </source>
</evidence>
<evidence type="ECO:0000256" key="3">
    <source>
        <dbReference type="ARBA" id="ARBA00022679"/>
    </source>
</evidence>
<evidence type="ECO:0000256" key="8">
    <source>
        <dbReference type="PROSITE-ProRule" id="PRU10141"/>
    </source>
</evidence>
<proteinExistence type="predicted"/>
<dbReference type="Pfam" id="PF00072">
    <property type="entry name" value="Response_reg"/>
    <property type="match status" value="1"/>
</dbReference>
<dbReference type="SUPFAM" id="SSF56112">
    <property type="entry name" value="Protein kinase-like (PK-like)"/>
    <property type="match status" value="1"/>
</dbReference>
<gene>
    <name evidence="12" type="primary">pknB_27</name>
    <name evidence="12" type="ORF">CA54_60190</name>
</gene>
<dbReference type="PROSITE" id="PS50110">
    <property type="entry name" value="RESPONSE_REGULATORY"/>
    <property type="match status" value="1"/>
</dbReference>
<dbReference type="PROSITE" id="PS00108">
    <property type="entry name" value="PROTEIN_KINASE_ST"/>
    <property type="match status" value="1"/>
</dbReference>
<evidence type="ECO:0000256" key="1">
    <source>
        <dbReference type="ARBA" id="ARBA00012513"/>
    </source>
</evidence>
<feature type="domain" description="Protein kinase" evidence="10">
    <location>
        <begin position="70"/>
        <end position="335"/>
    </location>
</feature>
<feature type="domain" description="Response regulatory" evidence="11">
    <location>
        <begin position="360"/>
        <end position="476"/>
    </location>
</feature>
<dbReference type="PROSITE" id="PS50011">
    <property type="entry name" value="PROTEIN_KINASE_DOM"/>
    <property type="match status" value="1"/>
</dbReference>
<feature type="region of interest" description="Disordered" evidence="9">
    <location>
        <begin position="1"/>
        <end position="32"/>
    </location>
</feature>
<feature type="binding site" evidence="8">
    <location>
        <position position="99"/>
    </location>
    <ligand>
        <name>ATP</name>
        <dbReference type="ChEBI" id="CHEBI:30616"/>
    </ligand>
</feature>
<evidence type="ECO:0000256" key="6">
    <source>
        <dbReference type="ARBA" id="ARBA00022840"/>
    </source>
</evidence>
<dbReference type="Gene3D" id="3.40.50.2300">
    <property type="match status" value="1"/>
</dbReference>
<evidence type="ECO:0000259" key="11">
    <source>
        <dbReference type="PROSITE" id="PS50110"/>
    </source>
</evidence>
<evidence type="ECO:0000256" key="5">
    <source>
        <dbReference type="ARBA" id="ARBA00022777"/>
    </source>
</evidence>
<dbReference type="AlphaFoldDB" id="A0A5C6AX96"/>
<name>A0A5C6AX96_9PLAN</name>
<dbReference type="Gene3D" id="3.30.200.20">
    <property type="entry name" value="Phosphorylase Kinase, domain 1"/>
    <property type="match status" value="1"/>
</dbReference>
<keyword evidence="5 12" id="KW-0418">Kinase</keyword>
<keyword evidence="2" id="KW-0723">Serine/threonine-protein kinase</keyword>
<sequence length="617" mass="67019">MANQGASNDSVENRAGEPQTPITEHEPDLDSETVCDGLNVKTVMGAKTEFDNNEFPTVPELEVGSSLGKYEIRQLLGTGGMGAVYLAFDPMIEREVAVKVLPPEIASRPQALDRFLTEAKATGKLNNQHVVAIYDIGVQDNLNYIVMEVIRGGSVLDLMEQSGSLPWEDACRIVADAADGLEAAHAAGLVHRDIKPENLMLTEGRVVKVVDFGLAKLVDAANHTRTAVTKAGQVMGTPQFMSPEQFSGANIDHRSDIYSLGGTLFQLLTGQFPFDNCPTIVQLMYAHLEQPVPDPNELNGNLPAGCRDVIARAMAKEPQERYQDAAEMARDLRSLDHRQSEPTSGTKPERIIEEWRTLESVCIIEPSKIQALMLRDALAKSGISSIRVHDRAAEATSDPSLVPDVVVTSMHVPDLSGVDMIKKLRTDQRLQQSMLVLNSSDSTVDELIDAGKTGALALVSKKTKPDDILRAVHACTFLNAPKMSFDVPIDPLSLRVLIVGDGDQIPYSMAELIRSVGLLDVEITTLVDLGTEKGPVGKFDLAILLRTAGDATGDTKLYAGRLLRVSEAKTIEVKATAAVQVDGHQMTLRALSCRSFTAVTRCLLDDIRLTRILQITL</sequence>
<dbReference type="SUPFAM" id="SSF52172">
    <property type="entry name" value="CheY-like"/>
    <property type="match status" value="1"/>
</dbReference>
<dbReference type="GO" id="GO:0004674">
    <property type="term" value="F:protein serine/threonine kinase activity"/>
    <property type="evidence" value="ECO:0007669"/>
    <property type="project" value="UniProtKB-KW"/>
</dbReference>
<evidence type="ECO:0000256" key="4">
    <source>
        <dbReference type="ARBA" id="ARBA00022741"/>
    </source>
</evidence>
<keyword evidence="3 12" id="KW-0808">Transferase</keyword>
<dbReference type="Pfam" id="PF00069">
    <property type="entry name" value="Pkinase"/>
    <property type="match status" value="1"/>
</dbReference>
<dbReference type="RefSeq" id="WP_146374415.1">
    <property type="nucleotide sequence ID" value="NZ_SJPP01000005.1"/>
</dbReference>
<dbReference type="InterPro" id="IPR011009">
    <property type="entry name" value="Kinase-like_dom_sf"/>
</dbReference>
<dbReference type="InterPro" id="IPR017441">
    <property type="entry name" value="Protein_kinase_ATP_BS"/>
</dbReference>